<keyword evidence="1" id="KW-0812">Transmembrane</keyword>
<accession>A0A6N3CW16</accession>
<protein>
    <recommendedName>
        <fullName evidence="3">Prepilin-type N-terminal cleavage/methylation domain-containing protein</fullName>
    </recommendedName>
</protein>
<sequence length="175" mass="19607">MKVKNKKGFTLIEIVVALAAFMIIMLTITSILISVIKYSSMNNKDFNLGKVSQVVFETIKEKKVVVDNSENPNTKYTGGFNFCVNNESELKTYVRDNIFKNSGTFSNPESFTACNTDSSKKYCIGIKVSWQDNGSVTDPAGGKYHIGVYKVDVYCWDVEKGESSLIHRVTRISIE</sequence>
<evidence type="ECO:0000256" key="1">
    <source>
        <dbReference type="SAM" id="Phobius"/>
    </source>
</evidence>
<gene>
    <name evidence="2" type="ORF">CPLFYP93_01665</name>
</gene>
<keyword evidence="1" id="KW-0472">Membrane</keyword>
<evidence type="ECO:0000313" key="2">
    <source>
        <dbReference type="EMBL" id="VYU21206.1"/>
    </source>
</evidence>
<dbReference type="InterPro" id="IPR012902">
    <property type="entry name" value="N_methyl_site"/>
</dbReference>
<dbReference type="PROSITE" id="PS00409">
    <property type="entry name" value="PROKAR_NTER_METHYL"/>
    <property type="match status" value="1"/>
</dbReference>
<name>A0A6N3CW16_9CLOT</name>
<feature type="transmembrane region" description="Helical" evidence="1">
    <location>
        <begin position="12"/>
        <end position="36"/>
    </location>
</feature>
<dbReference type="AlphaFoldDB" id="A0A6N3CW16"/>
<reference evidence="2" key="1">
    <citation type="submission" date="2019-11" db="EMBL/GenBank/DDBJ databases">
        <authorList>
            <person name="Feng L."/>
        </authorList>
    </citation>
    <scope>NUCLEOTIDE SEQUENCE</scope>
    <source>
        <strain evidence="2">CParaputrificumLFYP93</strain>
    </source>
</reference>
<keyword evidence="1" id="KW-1133">Transmembrane helix</keyword>
<dbReference type="Pfam" id="PF07963">
    <property type="entry name" value="N_methyl"/>
    <property type="match status" value="1"/>
</dbReference>
<proteinExistence type="predicted"/>
<dbReference type="EMBL" id="CACRTV010000043">
    <property type="protein sequence ID" value="VYU21206.1"/>
    <property type="molecule type" value="Genomic_DNA"/>
</dbReference>
<organism evidence="2">
    <name type="scientific">Clostridium paraputrificum</name>
    <dbReference type="NCBI Taxonomy" id="29363"/>
    <lineage>
        <taxon>Bacteria</taxon>
        <taxon>Bacillati</taxon>
        <taxon>Bacillota</taxon>
        <taxon>Clostridia</taxon>
        <taxon>Eubacteriales</taxon>
        <taxon>Clostridiaceae</taxon>
        <taxon>Clostridium</taxon>
    </lineage>
</organism>
<dbReference type="NCBIfam" id="TIGR02532">
    <property type="entry name" value="IV_pilin_GFxxxE"/>
    <property type="match status" value="1"/>
</dbReference>
<evidence type="ECO:0008006" key="3">
    <source>
        <dbReference type="Google" id="ProtNLM"/>
    </source>
</evidence>
<dbReference type="RefSeq" id="WP_421757237.1">
    <property type="nucleotide sequence ID" value="NZ_CACRTV010000043.1"/>
</dbReference>